<dbReference type="AlphaFoldDB" id="A0A2R6NHW7"/>
<feature type="non-terminal residue" evidence="1">
    <location>
        <position position="1"/>
    </location>
</feature>
<organism evidence="1 2">
    <name type="scientific">Hermanssonia centrifuga</name>
    <dbReference type="NCBI Taxonomy" id="98765"/>
    <lineage>
        <taxon>Eukaryota</taxon>
        <taxon>Fungi</taxon>
        <taxon>Dikarya</taxon>
        <taxon>Basidiomycota</taxon>
        <taxon>Agaricomycotina</taxon>
        <taxon>Agaricomycetes</taxon>
        <taxon>Polyporales</taxon>
        <taxon>Meruliaceae</taxon>
        <taxon>Hermanssonia</taxon>
    </lineage>
</organism>
<dbReference type="Proteomes" id="UP000186601">
    <property type="component" value="Unassembled WGS sequence"/>
</dbReference>
<dbReference type="EMBL" id="MLYV02001267">
    <property type="protein sequence ID" value="PSR71572.1"/>
    <property type="molecule type" value="Genomic_DNA"/>
</dbReference>
<gene>
    <name evidence="1" type="ORF">PHLCEN_2v12551</name>
</gene>
<proteinExistence type="predicted"/>
<sequence>IRDVFGIFNRTLHAYSAPRYTTIETTTAERQLSLDNVVNVTTTAERQPVPDNAANVDYNIGFNFNFNFNFNFPFDVVKLSRGRFGRNVWRKRLKENLPIRLLVVGWRCDKRGRNRPEIHRVPLNLLQAKQSESPEATLTVRLFNKE</sequence>
<evidence type="ECO:0000313" key="1">
    <source>
        <dbReference type="EMBL" id="PSR71572.1"/>
    </source>
</evidence>
<name>A0A2R6NHW7_9APHY</name>
<keyword evidence="2" id="KW-1185">Reference proteome</keyword>
<accession>A0A2R6NHW7</accession>
<reference evidence="1 2" key="1">
    <citation type="submission" date="2018-02" db="EMBL/GenBank/DDBJ databases">
        <title>Genome sequence of the basidiomycete white-rot fungus Phlebia centrifuga.</title>
        <authorList>
            <person name="Granchi Z."/>
            <person name="Peng M."/>
            <person name="de Vries R.P."/>
            <person name="Hilden K."/>
            <person name="Makela M.R."/>
            <person name="Grigoriev I."/>
            <person name="Riley R."/>
        </authorList>
    </citation>
    <scope>NUCLEOTIDE SEQUENCE [LARGE SCALE GENOMIC DNA]</scope>
    <source>
        <strain evidence="1 2">FBCC195</strain>
    </source>
</reference>
<protein>
    <submittedName>
        <fullName evidence="1">Uncharacterized protein</fullName>
    </submittedName>
</protein>
<evidence type="ECO:0000313" key="2">
    <source>
        <dbReference type="Proteomes" id="UP000186601"/>
    </source>
</evidence>
<comment type="caution">
    <text evidence="1">The sequence shown here is derived from an EMBL/GenBank/DDBJ whole genome shotgun (WGS) entry which is preliminary data.</text>
</comment>